<name>A0AAV6Y8X8_9LAMI</name>
<feature type="repeat" description="PPR" evidence="3">
    <location>
        <begin position="323"/>
        <end position="357"/>
    </location>
</feature>
<dbReference type="InterPro" id="IPR002885">
    <property type="entry name" value="PPR_rpt"/>
</dbReference>
<reference evidence="5" key="1">
    <citation type="submission" date="2019-10" db="EMBL/GenBank/DDBJ databases">
        <authorList>
            <person name="Zhang R."/>
            <person name="Pan Y."/>
            <person name="Wang J."/>
            <person name="Ma R."/>
            <person name="Yu S."/>
        </authorList>
    </citation>
    <scope>NUCLEOTIDE SEQUENCE</scope>
    <source>
        <strain evidence="5">LA-IB0</strain>
        <tissue evidence="5">Leaf</tissue>
    </source>
</reference>
<evidence type="ECO:0000259" key="4">
    <source>
        <dbReference type="Pfam" id="PF14432"/>
    </source>
</evidence>
<protein>
    <recommendedName>
        <fullName evidence="4">DYW domain-containing protein</fullName>
    </recommendedName>
</protein>
<evidence type="ECO:0000313" key="5">
    <source>
        <dbReference type="EMBL" id="KAG8389296.1"/>
    </source>
</evidence>
<dbReference type="InterPro" id="IPR032867">
    <property type="entry name" value="DYW_dom"/>
</dbReference>
<dbReference type="Pfam" id="PF13041">
    <property type="entry name" value="PPR_2"/>
    <property type="match status" value="2"/>
</dbReference>
<dbReference type="NCBIfam" id="TIGR00756">
    <property type="entry name" value="PPR"/>
    <property type="match status" value="5"/>
</dbReference>
<comment type="similarity">
    <text evidence="1">Belongs to the PPR family. PCMP-H subfamily.</text>
</comment>
<feature type="repeat" description="PPR" evidence="3">
    <location>
        <begin position="124"/>
        <end position="158"/>
    </location>
</feature>
<organism evidence="5 6">
    <name type="scientific">Buddleja alternifolia</name>
    <dbReference type="NCBI Taxonomy" id="168488"/>
    <lineage>
        <taxon>Eukaryota</taxon>
        <taxon>Viridiplantae</taxon>
        <taxon>Streptophyta</taxon>
        <taxon>Embryophyta</taxon>
        <taxon>Tracheophyta</taxon>
        <taxon>Spermatophyta</taxon>
        <taxon>Magnoliopsida</taxon>
        <taxon>eudicotyledons</taxon>
        <taxon>Gunneridae</taxon>
        <taxon>Pentapetalae</taxon>
        <taxon>asterids</taxon>
        <taxon>lamiids</taxon>
        <taxon>Lamiales</taxon>
        <taxon>Scrophulariaceae</taxon>
        <taxon>Buddlejeae</taxon>
        <taxon>Buddleja</taxon>
    </lineage>
</organism>
<sequence>MYGKCGSLLDAQNLFDEMLERSIFTFNAMLGAYISNGEPWKAIELYAGMRFLDVPPDAHTCSCVLKAYAAVEDMCSGKEIHGYAIKSGLVCNDVVLNSLVSTYVRCNNLTAAELLFDRVSGSGDVVLWNLMISAYSENGMIKEALRVFGEMQNAGVAPSTYTFVAALQACRELFSGMQIHAFVIKSSLCLDRYVGNALLVMYSKCNRTEEAARVFANMGEKDSISWNSMLAAYVQNGLYDESLDFFHGITSSGQQPDQVSVISVLSACGKSGNLLNGMEVHAFALKNGMELDLQVGNTIVDMYAKCSKTSFMESAFGRIPEKDQISWTTIIAGFVQNNFYTKALQSFSEVQTKGIDIDKMMIESVLLACRGLKCISIAKEIHGYIARRELSDIVLLNTFVDVYGECREVDYARNIFGQMEFKNVVSWTSMIACYVHNGLANEALELSFHMVKAGVELDSIALLSILSAAANLSALKKGKEIHGYLLRQCLNIDESIASSLVDMYASCGAVDNSYKVFNSVKDKDLILFTSMINAYGMHGQGMAAIELFKKMVAENIVPDHIAFLAILYACSHSALVDEGKRFFHIMKHKYYLEPWPEHYACLVDLLGRANYLEEAFELVKSMEMEPTSAIWCALIGACRTHSNIEIGEIAAKKLLEMDPDNPGNYVLISNIYAAAERWEDVEEVRMRMKVKGLKKDPGCSWIEVGDKVHTFITRDKSHPQCDEIYGKLSKITEKLERDGGYKAETRYVLHNVEEEEKVEMLHGHSERLALAYGLLSTTRGMPIRVTKNLRVCGDCHTFTKLISKVFQREIIVRDANRFHHFRDGVCSCGDFW</sequence>
<dbReference type="Pfam" id="PF20430">
    <property type="entry name" value="Eplus_motif"/>
    <property type="match status" value="1"/>
</dbReference>
<dbReference type="FunFam" id="1.25.40.10:FF:000725">
    <property type="entry name" value="Pentatricopeptide repeat-containing protein At3g63370, chloroplastic"/>
    <property type="match status" value="1"/>
</dbReference>
<dbReference type="Pfam" id="PF01535">
    <property type="entry name" value="PPR"/>
    <property type="match status" value="6"/>
</dbReference>
<dbReference type="FunFam" id="1.25.40.10:FF:000073">
    <property type="entry name" value="Pentatricopeptide repeat-containing protein chloroplastic"/>
    <property type="match status" value="1"/>
</dbReference>
<dbReference type="PANTHER" id="PTHR47926:SF377">
    <property type="entry name" value="OS04G0469400 PROTEIN"/>
    <property type="match status" value="1"/>
</dbReference>
<dbReference type="FunFam" id="1.25.40.10:FF:000144">
    <property type="entry name" value="Pentatricopeptide repeat-containing protein, mitochondrial"/>
    <property type="match status" value="1"/>
</dbReference>
<feature type="repeat" description="PPR" evidence="3">
    <location>
        <begin position="22"/>
        <end position="56"/>
    </location>
</feature>
<comment type="caution">
    <text evidence="5">The sequence shown here is derived from an EMBL/GenBank/DDBJ whole genome shotgun (WGS) entry which is preliminary data.</text>
</comment>
<dbReference type="GO" id="GO:0008270">
    <property type="term" value="F:zinc ion binding"/>
    <property type="evidence" value="ECO:0007669"/>
    <property type="project" value="InterPro"/>
</dbReference>
<dbReference type="AlphaFoldDB" id="A0AAV6Y8X8"/>
<evidence type="ECO:0000256" key="1">
    <source>
        <dbReference type="ARBA" id="ARBA00006643"/>
    </source>
</evidence>
<dbReference type="EMBL" id="WHWC01000002">
    <property type="protein sequence ID" value="KAG8389296.1"/>
    <property type="molecule type" value="Genomic_DNA"/>
</dbReference>
<feature type="repeat" description="PPR" evidence="3">
    <location>
        <begin position="524"/>
        <end position="558"/>
    </location>
</feature>
<keyword evidence="6" id="KW-1185">Reference proteome</keyword>
<dbReference type="PANTHER" id="PTHR47926">
    <property type="entry name" value="PENTATRICOPEPTIDE REPEAT-CONTAINING PROTEIN"/>
    <property type="match status" value="1"/>
</dbReference>
<feature type="repeat" description="PPR" evidence="3">
    <location>
        <begin position="423"/>
        <end position="457"/>
    </location>
</feature>
<dbReference type="Pfam" id="PF20431">
    <property type="entry name" value="E_motif"/>
    <property type="match status" value="1"/>
</dbReference>
<dbReference type="FunFam" id="1.25.40.10:FF:000366">
    <property type="entry name" value="Pentatricopeptide (PPR) repeat-containing protein"/>
    <property type="match status" value="1"/>
</dbReference>
<evidence type="ECO:0000256" key="3">
    <source>
        <dbReference type="PROSITE-ProRule" id="PRU00708"/>
    </source>
</evidence>
<evidence type="ECO:0000256" key="2">
    <source>
        <dbReference type="ARBA" id="ARBA00022737"/>
    </source>
</evidence>
<dbReference type="GO" id="GO:0003723">
    <property type="term" value="F:RNA binding"/>
    <property type="evidence" value="ECO:0007669"/>
    <property type="project" value="InterPro"/>
</dbReference>
<dbReference type="InterPro" id="IPR046960">
    <property type="entry name" value="PPR_At4g14850-like_plant"/>
</dbReference>
<evidence type="ECO:0000313" key="6">
    <source>
        <dbReference type="Proteomes" id="UP000826271"/>
    </source>
</evidence>
<dbReference type="FunFam" id="1.25.40.10:FF:000344">
    <property type="entry name" value="Pentatricopeptide repeat-containing protein"/>
    <property type="match status" value="1"/>
</dbReference>
<feature type="repeat" description="PPR" evidence="3">
    <location>
        <begin position="222"/>
        <end position="256"/>
    </location>
</feature>
<dbReference type="Pfam" id="PF14432">
    <property type="entry name" value="DYW_deaminase"/>
    <property type="match status" value="1"/>
</dbReference>
<proteinExistence type="inferred from homology"/>
<dbReference type="PROSITE" id="PS51375">
    <property type="entry name" value="PPR"/>
    <property type="match status" value="6"/>
</dbReference>
<dbReference type="InterPro" id="IPR046848">
    <property type="entry name" value="E_motif"/>
</dbReference>
<gene>
    <name evidence="5" type="ORF">BUALT_Bualt02G0214500</name>
</gene>
<feature type="domain" description="DYW" evidence="4">
    <location>
        <begin position="740"/>
        <end position="832"/>
    </location>
</feature>
<dbReference type="GO" id="GO:0009451">
    <property type="term" value="P:RNA modification"/>
    <property type="evidence" value="ECO:0007669"/>
    <property type="project" value="InterPro"/>
</dbReference>
<dbReference type="Proteomes" id="UP000826271">
    <property type="component" value="Unassembled WGS sequence"/>
</dbReference>
<dbReference type="InterPro" id="IPR046849">
    <property type="entry name" value="E2_motif"/>
</dbReference>
<dbReference type="InterPro" id="IPR011990">
    <property type="entry name" value="TPR-like_helical_dom_sf"/>
</dbReference>
<accession>A0AAV6Y8X8</accession>
<dbReference type="Gene3D" id="1.25.40.10">
    <property type="entry name" value="Tetratricopeptide repeat domain"/>
    <property type="match status" value="5"/>
</dbReference>
<keyword evidence="2" id="KW-0677">Repeat</keyword>